<dbReference type="InterPro" id="IPR014729">
    <property type="entry name" value="Rossmann-like_a/b/a_fold"/>
</dbReference>
<proteinExistence type="inferred from homology"/>
<reference evidence="3 4" key="1">
    <citation type="journal article" date="2021" name="Sci. Rep.">
        <title>The distribution of antibiotic resistance genes in chicken gut microbiota commensals.</title>
        <authorList>
            <person name="Juricova H."/>
            <person name="Matiasovicova J."/>
            <person name="Kubasova T."/>
            <person name="Cejkova D."/>
            <person name="Rychlik I."/>
        </authorList>
    </citation>
    <scope>NUCLEOTIDE SEQUENCE [LARGE SCALE GENOMIC DNA]</scope>
    <source>
        <strain evidence="3 4">An829</strain>
    </source>
</reference>
<dbReference type="CDD" id="cd23659">
    <property type="entry name" value="USP_At3g01520-like"/>
    <property type="match status" value="1"/>
</dbReference>
<evidence type="ECO:0000313" key="4">
    <source>
        <dbReference type="Proteomes" id="UP000715095"/>
    </source>
</evidence>
<dbReference type="Gene3D" id="3.40.50.620">
    <property type="entry name" value="HUPs"/>
    <property type="match status" value="2"/>
</dbReference>
<dbReference type="Proteomes" id="UP000715095">
    <property type="component" value="Unassembled WGS sequence"/>
</dbReference>
<feature type="domain" description="UspA" evidence="2">
    <location>
        <begin position="155"/>
        <end position="298"/>
    </location>
</feature>
<gene>
    <name evidence="3" type="ORF">H6A60_07865</name>
</gene>
<evidence type="ECO:0000259" key="2">
    <source>
        <dbReference type="Pfam" id="PF00582"/>
    </source>
</evidence>
<comment type="similarity">
    <text evidence="1">Belongs to the universal stress protein A family.</text>
</comment>
<organism evidence="3 4">
    <name type="scientific">Sutterella massiliensis</name>
    <dbReference type="NCBI Taxonomy" id="1816689"/>
    <lineage>
        <taxon>Bacteria</taxon>
        <taxon>Pseudomonadati</taxon>
        <taxon>Pseudomonadota</taxon>
        <taxon>Betaproteobacteria</taxon>
        <taxon>Burkholderiales</taxon>
        <taxon>Sutterellaceae</taxon>
        <taxon>Sutterella</taxon>
    </lineage>
</organism>
<evidence type="ECO:0000256" key="1">
    <source>
        <dbReference type="ARBA" id="ARBA00008791"/>
    </source>
</evidence>
<sequence>MLKRILIPVDGSDSAREAFDFVASRKSWLESDAPVLTLLNVEPTIPAHLASAFSIFDREAYAAAQAAAVFKKLGIDKAELPAEPEKKVVSSNDAGEAIAKYAAQSEAEMIVMGARGNSMIEGVFLGSVSQSVIVKSKTPLMIVHPQSAPKKASLKVGIAVDGSDYGMAAVDFIIRAKNFFGANAEFVVITVVPDYAGLIANYMSAMASKIVPSVPDMEAEEYEKIVKPVVDKLNAAGLKASGVQLKGRPGKMLADYTAEHLDMIVAGSHGKGNLKALVIGTTARDLAANLRKPLILIRI</sequence>
<evidence type="ECO:0000313" key="3">
    <source>
        <dbReference type="EMBL" id="MBM6704397.1"/>
    </source>
</evidence>
<protein>
    <submittedName>
        <fullName evidence="3">Universal stress protein</fullName>
    </submittedName>
</protein>
<dbReference type="RefSeq" id="WP_205103163.1">
    <property type="nucleotide sequence ID" value="NZ_JACJJC010000011.1"/>
</dbReference>
<keyword evidence="4" id="KW-1185">Reference proteome</keyword>
<feature type="domain" description="UspA" evidence="2">
    <location>
        <begin position="1"/>
        <end position="144"/>
    </location>
</feature>
<dbReference type="InterPro" id="IPR006015">
    <property type="entry name" value="Universal_stress_UspA"/>
</dbReference>
<comment type="caution">
    <text evidence="3">The sequence shown here is derived from an EMBL/GenBank/DDBJ whole genome shotgun (WGS) entry which is preliminary data.</text>
</comment>
<dbReference type="PRINTS" id="PR01438">
    <property type="entry name" value="UNVRSLSTRESS"/>
</dbReference>
<dbReference type="EMBL" id="JACJJC010000011">
    <property type="protein sequence ID" value="MBM6704397.1"/>
    <property type="molecule type" value="Genomic_DNA"/>
</dbReference>
<dbReference type="Pfam" id="PF00582">
    <property type="entry name" value="Usp"/>
    <property type="match status" value="2"/>
</dbReference>
<dbReference type="SUPFAM" id="SSF52402">
    <property type="entry name" value="Adenine nucleotide alpha hydrolases-like"/>
    <property type="match status" value="2"/>
</dbReference>
<dbReference type="PANTHER" id="PTHR46268">
    <property type="entry name" value="STRESS RESPONSE PROTEIN NHAX"/>
    <property type="match status" value="1"/>
</dbReference>
<dbReference type="CDD" id="cd00293">
    <property type="entry name" value="USP-like"/>
    <property type="match status" value="1"/>
</dbReference>
<dbReference type="PANTHER" id="PTHR46268:SF6">
    <property type="entry name" value="UNIVERSAL STRESS PROTEIN UP12"/>
    <property type="match status" value="1"/>
</dbReference>
<accession>A0ABS2DTD3</accession>
<dbReference type="InterPro" id="IPR006016">
    <property type="entry name" value="UspA"/>
</dbReference>
<name>A0ABS2DTD3_9BURK</name>